<feature type="domain" description="WIYLD" evidence="1">
    <location>
        <begin position="8"/>
        <end position="65"/>
    </location>
</feature>
<dbReference type="PANTHER" id="PTHR34271">
    <property type="entry name" value="NUCLEOLAR HISTONE METHYLTRANSFERASE-RELATED PROTEIN"/>
    <property type="match status" value="1"/>
</dbReference>
<dbReference type="Gramene" id="KZM87736">
    <property type="protein sequence ID" value="KZM87736"/>
    <property type="gene ID" value="DCAR_024837"/>
</dbReference>
<proteinExistence type="predicted"/>
<dbReference type="EMBL" id="LNRQ01000007">
    <property type="protein sequence ID" value="KZM87736.1"/>
    <property type="molecule type" value="Genomic_DNA"/>
</dbReference>
<keyword evidence="4" id="KW-1185">Reference proteome</keyword>
<reference evidence="3" key="2">
    <citation type="submission" date="2022-03" db="EMBL/GenBank/DDBJ databases">
        <title>Draft title - Genomic analysis of global carrot germplasm unveils the trajectory of domestication and the origin of high carotenoid orange carrot.</title>
        <authorList>
            <person name="Iorizzo M."/>
            <person name="Ellison S."/>
            <person name="Senalik D."/>
            <person name="Macko-Podgorni A."/>
            <person name="Grzebelus D."/>
            <person name="Bostan H."/>
            <person name="Rolling W."/>
            <person name="Curaba J."/>
            <person name="Simon P."/>
        </authorList>
    </citation>
    <scope>NUCLEOTIDE SEQUENCE</scope>
    <source>
        <tissue evidence="3">Leaf</tissue>
    </source>
</reference>
<evidence type="ECO:0000313" key="4">
    <source>
        <dbReference type="Proteomes" id="UP000077755"/>
    </source>
</evidence>
<accession>A0A164TMJ3</accession>
<dbReference type="PANTHER" id="PTHR34271:SF1">
    <property type="entry name" value="NUCLEOLAR HISTONE METHYLTRANSFERASE-RELATED PROTEIN"/>
    <property type="match status" value="1"/>
</dbReference>
<evidence type="ECO:0000313" key="2">
    <source>
        <dbReference type="EMBL" id="KZM87736.1"/>
    </source>
</evidence>
<dbReference type="InterPro" id="IPR018848">
    <property type="entry name" value="WIYLD_domain"/>
</dbReference>
<gene>
    <name evidence="2" type="ORF">DCAR_024837</name>
    <name evidence="3" type="ORF">DCAR_0311573</name>
</gene>
<evidence type="ECO:0000313" key="3">
    <source>
        <dbReference type="EMBL" id="WOG92310.1"/>
    </source>
</evidence>
<dbReference type="Proteomes" id="UP000077755">
    <property type="component" value="Chromosome 3"/>
</dbReference>
<dbReference type="AlphaFoldDB" id="A0A164TMJ3"/>
<reference evidence="2" key="1">
    <citation type="journal article" date="2016" name="Nat. Genet.">
        <title>A high-quality carrot genome assembly provides new insights into carotenoid accumulation and asterid genome evolution.</title>
        <authorList>
            <person name="Iorizzo M."/>
            <person name="Ellison S."/>
            <person name="Senalik D."/>
            <person name="Zeng P."/>
            <person name="Satapoomin P."/>
            <person name="Huang J."/>
            <person name="Bowman M."/>
            <person name="Iovene M."/>
            <person name="Sanseverino W."/>
            <person name="Cavagnaro P."/>
            <person name="Yildiz M."/>
            <person name="Macko-Podgorni A."/>
            <person name="Moranska E."/>
            <person name="Grzebelus E."/>
            <person name="Grzebelus D."/>
            <person name="Ashrafi H."/>
            <person name="Zheng Z."/>
            <person name="Cheng S."/>
            <person name="Spooner D."/>
            <person name="Van Deynze A."/>
            <person name="Simon P."/>
        </authorList>
    </citation>
    <scope>NUCLEOTIDE SEQUENCE [LARGE SCALE GENOMIC DNA]</scope>
    <source>
        <tissue evidence="2">Leaf</tissue>
    </source>
</reference>
<dbReference type="Pfam" id="PF10440">
    <property type="entry name" value="WIYLD"/>
    <property type="match status" value="1"/>
</dbReference>
<dbReference type="Gene3D" id="1.10.8.850">
    <property type="entry name" value="Histone-lysine N methyltransferase , C-terminal domain-like"/>
    <property type="match status" value="1"/>
</dbReference>
<dbReference type="InterPro" id="IPR043017">
    <property type="entry name" value="WIYLD_dom_sf"/>
</dbReference>
<organism evidence="2">
    <name type="scientific">Daucus carota subsp. sativus</name>
    <name type="common">Carrot</name>
    <dbReference type="NCBI Taxonomy" id="79200"/>
    <lineage>
        <taxon>Eukaryota</taxon>
        <taxon>Viridiplantae</taxon>
        <taxon>Streptophyta</taxon>
        <taxon>Embryophyta</taxon>
        <taxon>Tracheophyta</taxon>
        <taxon>Spermatophyta</taxon>
        <taxon>Magnoliopsida</taxon>
        <taxon>eudicotyledons</taxon>
        <taxon>Gunneridae</taxon>
        <taxon>Pentapetalae</taxon>
        <taxon>asterids</taxon>
        <taxon>campanulids</taxon>
        <taxon>Apiales</taxon>
        <taxon>Apiaceae</taxon>
        <taxon>Apioideae</taxon>
        <taxon>Scandiceae</taxon>
        <taxon>Daucinae</taxon>
        <taxon>Daucus</taxon>
        <taxon>Daucus sect. Daucus</taxon>
    </lineage>
</organism>
<sequence length="301" mass="34100">MILSFQVGGSRRDAALDAMRAFGFEDSLTRKTLNELLKVYGKDGWPFIETDCYKVLTEAILDTLDQKQLEQDHENLIDNKPQQDDDNLVQLLPDQDHFNKALPGLLIADRPHADETQDQDNVTPKINESDVACGDRVQELSVQVLQAEDFAVGRCPEGQKQLEQQHGNLIDNQPQQDNNNHIELQPDKDHFPEVLPDLLITDRPHIDESLDQDEIAPQIDELQVGCGDHVQGRLEKVLQADEVHFAVRKCSAHQAINPKPETCVADDIAKEGADMPRRKPCFGWISDEEEDDYIILKRSNQ</sequence>
<evidence type="ECO:0000259" key="1">
    <source>
        <dbReference type="Pfam" id="PF10440"/>
    </source>
</evidence>
<name>A0A164TMJ3_DAUCS</name>
<dbReference type="STRING" id="79200.A0A164TMJ3"/>
<protein>
    <recommendedName>
        <fullName evidence="1">WIYLD domain-containing protein</fullName>
    </recommendedName>
</protein>
<dbReference type="EMBL" id="CP093345">
    <property type="protein sequence ID" value="WOG92310.1"/>
    <property type="molecule type" value="Genomic_DNA"/>
</dbReference>